<dbReference type="SUPFAM" id="SSF50044">
    <property type="entry name" value="SH3-domain"/>
    <property type="match status" value="2"/>
</dbReference>
<dbReference type="GO" id="GO:0005886">
    <property type="term" value="C:plasma membrane"/>
    <property type="evidence" value="ECO:0007669"/>
    <property type="project" value="InterPro"/>
</dbReference>
<dbReference type="OrthoDB" id="5986624at2759"/>
<feature type="compositionally biased region" description="Basic and acidic residues" evidence="2">
    <location>
        <begin position="720"/>
        <end position="734"/>
    </location>
</feature>
<dbReference type="GO" id="GO:0072659">
    <property type="term" value="P:protein localization to plasma membrane"/>
    <property type="evidence" value="ECO:0007669"/>
    <property type="project" value="TreeGrafter"/>
</dbReference>
<evidence type="ECO:0000256" key="2">
    <source>
        <dbReference type="SAM" id="MobiDB-lite"/>
    </source>
</evidence>
<feature type="compositionally biased region" description="Polar residues" evidence="2">
    <location>
        <begin position="543"/>
        <end position="556"/>
    </location>
</feature>
<feature type="compositionally biased region" description="Basic and acidic residues" evidence="2">
    <location>
        <begin position="640"/>
        <end position="655"/>
    </location>
</feature>
<feature type="compositionally biased region" description="Polar residues" evidence="2">
    <location>
        <begin position="656"/>
        <end position="676"/>
    </location>
</feature>
<evidence type="ECO:0000313" key="4">
    <source>
        <dbReference type="EMBL" id="GCC23385.1"/>
    </source>
</evidence>
<dbReference type="InterPro" id="IPR036028">
    <property type="entry name" value="SH3-like_dom_sf"/>
</dbReference>
<accession>A0A401RZ10</accession>
<evidence type="ECO:0000313" key="5">
    <source>
        <dbReference type="Proteomes" id="UP000287033"/>
    </source>
</evidence>
<dbReference type="PANTHER" id="PTHR16830:SF12">
    <property type="entry name" value="PDZ DOMAIN-CONTAINING PROTEIN"/>
    <property type="match status" value="1"/>
</dbReference>
<gene>
    <name evidence="4" type="ORF">chiPu_0001780</name>
</gene>
<evidence type="ECO:0000256" key="1">
    <source>
        <dbReference type="ARBA" id="ARBA00022553"/>
    </source>
</evidence>
<feature type="region of interest" description="Disordered" evidence="2">
    <location>
        <begin position="543"/>
        <end position="586"/>
    </location>
</feature>
<dbReference type="Gene3D" id="2.30.30.40">
    <property type="entry name" value="SH3 Domains"/>
    <property type="match status" value="2"/>
</dbReference>
<feature type="region of interest" description="Disordered" evidence="2">
    <location>
        <begin position="720"/>
        <end position="743"/>
    </location>
</feature>
<dbReference type="OMA" id="NIWENSL"/>
<name>A0A401RZ10_CHIPU</name>
<feature type="region of interest" description="Disordered" evidence="2">
    <location>
        <begin position="289"/>
        <end position="310"/>
    </location>
</feature>
<dbReference type="AlphaFoldDB" id="A0A401RZ10"/>
<dbReference type="FunFam" id="2.30.30.40:FF:000307">
    <property type="entry name" value="Predicted protein"/>
    <property type="match status" value="1"/>
</dbReference>
<comment type="caution">
    <text evidence="4">The sequence shown here is derived from an EMBL/GenBank/DDBJ whole genome shotgun (WGS) entry which is preliminary data.</text>
</comment>
<sequence>MDTEAEENIDFKTLRAKFQKSDIIRIKSSGKQPLQTSEALGVACPKTALNVTNINIFETVPVHNAAVQQTSAQSPPPPVPLVKPTVVPKPVLLKLPDWTDPSDPDRSGRKPDDLTSCKGASLRISSNNLQKSENQTSESRLSKDNVVNDQLNTISFKEKLNIWENSLLCNSAPIEKIKCDTLPPSLLNSGAISYFSPKAICRADPLSRTISVSQNRKGDRRMDPEIQVSGARKDMAQSMLIQSNDTSQSIDNCRIIVPILPPKMYLPCPQVNQKGLKLDDNTVESEMSSRLPLDSNNHREPKLPMDQGVGNAHEKDYQQTFLRRRELPSIEVLGPPPVKPPRPFNVYFGALQKIKMASCSPTKLSKKNGISSSSISYTDEYKILSTVSIHEETNKKKELQHQEVEQKNVLQIRKTKWKHQDQVKECETKEIREKELQRKFNLTGLEVPIYKVQVQQLLKGGKLDLTVKPGEVVEIIRMVGCPTGKWLARTHDGNYGYIQIDAVKVDNAEIKEISKRILKQPETFEEIYDDVGLPEITPELCSTSLQNVDSGQSTEAMDTKKESEKRNSGNKVNPLTKILQKGKEKKRMGHERLTGYIIFVSEPLDEQVYDDAESCNSESLKKDRMKELGKLFKKEIGDGEREKKVKMRKDKEQDHLSANSRSQSTLSITNSESSASGVYEDLNSVKEYGDFEDRTSKSDPNKNGWANIFRKREENVKKTEEINTKVQEAERVDGNNEDGPVSDFKATREKVKGIFKGKRKDPNEEKETKVNKKKMLKEQEFREKFNYTKEIVVENIAVVEQNAVQEKKGSLYLPIKAGEKLEVIDIGEGNQIICRNSEGKYGYVHVRHLIFGNQN</sequence>
<keyword evidence="5" id="KW-1185">Reference proteome</keyword>
<reference evidence="4 5" key="1">
    <citation type="journal article" date="2018" name="Nat. Ecol. Evol.">
        <title>Shark genomes provide insights into elasmobranch evolution and the origin of vertebrates.</title>
        <authorList>
            <person name="Hara Y"/>
            <person name="Yamaguchi K"/>
            <person name="Onimaru K"/>
            <person name="Kadota M"/>
            <person name="Koyanagi M"/>
            <person name="Keeley SD"/>
            <person name="Tatsumi K"/>
            <person name="Tanaka K"/>
            <person name="Motone F"/>
            <person name="Kageyama Y"/>
            <person name="Nozu R"/>
            <person name="Adachi N"/>
            <person name="Nishimura O"/>
            <person name="Nakagawa R"/>
            <person name="Tanegashima C"/>
            <person name="Kiyatake I"/>
            <person name="Matsumoto R"/>
            <person name="Murakumo K"/>
            <person name="Nishida K"/>
            <person name="Terakita A"/>
            <person name="Kuratani S"/>
            <person name="Sato K"/>
            <person name="Hyodo S Kuraku.S."/>
        </authorList>
    </citation>
    <scope>NUCLEOTIDE SEQUENCE [LARGE SCALE GENOMIC DNA]</scope>
</reference>
<feature type="region of interest" description="Disordered" evidence="2">
    <location>
        <begin position="93"/>
        <end position="119"/>
    </location>
</feature>
<dbReference type="GO" id="GO:0050852">
    <property type="term" value="P:T cell receptor signaling pathway"/>
    <property type="evidence" value="ECO:0007669"/>
    <property type="project" value="TreeGrafter"/>
</dbReference>
<dbReference type="Pfam" id="PF14603">
    <property type="entry name" value="hSH3"/>
    <property type="match status" value="1"/>
</dbReference>
<dbReference type="GO" id="GO:0007229">
    <property type="term" value="P:integrin-mediated signaling pathway"/>
    <property type="evidence" value="ECO:0007669"/>
    <property type="project" value="InterPro"/>
</dbReference>
<protein>
    <recommendedName>
        <fullName evidence="3">Helically-extended SH3 domain-containing protein</fullName>
    </recommendedName>
</protein>
<dbReference type="InterPro" id="IPR029294">
    <property type="entry name" value="hSH3"/>
</dbReference>
<organism evidence="4 5">
    <name type="scientific">Chiloscyllium punctatum</name>
    <name type="common">Brownbanded bambooshark</name>
    <name type="synonym">Hemiscyllium punctatum</name>
    <dbReference type="NCBI Taxonomy" id="137246"/>
    <lineage>
        <taxon>Eukaryota</taxon>
        <taxon>Metazoa</taxon>
        <taxon>Chordata</taxon>
        <taxon>Craniata</taxon>
        <taxon>Vertebrata</taxon>
        <taxon>Chondrichthyes</taxon>
        <taxon>Elasmobranchii</taxon>
        <taxon>Galeomorphii</taxon>
        <taxon>Galeoidea</taxon>
        <taxon>Orectolobiformes</taxon>
        <taxon>Hemiscylliidae</taxon>
        <taxon>Chiloscyllium</taxon>
    </lineage>
</organism>
<dbReference type="EMBL" id="BEZZ01000028">
    <property type="protein sequence ID" value="GCC23385.1"/>
    <property type="molecule type" value="Genomic_DNA"/>
</dbReference>
<dbReference type="PANTHER" id="PTHR16830">
    <property type="entry name" value="SH2 CONTAINING ADAPTOR PRAM-1 RELATED"/>
    <property type="match status" value="1"/>
</dbReference>
<feature type="compositionally biased region" description="Basic and acidic residues" evidence="2">
    <location>
        <begin position="103"/>
        <end position="115"/>
    </location>
</feature>
<feature type="region of interest" description="Disordered" evidence="2">
    <location>
        <begin position="640"/>
        <end position="676"/>
    </location>
</feature>
<feature type="domain" description="Helically-extended SH3" evidence="3">
    <location>
        <begin position="781"/>
        <end position="850"/>
    </location>
</feature>
<proteinExistence type="predicted"/>
<feature type="compositionally biased region" description="Basic and acidic residues" evidence="2">
    <location>
        <begin position="557"/>
        <end position="567"/>
    </location>
</feature>
<dbReference type="Proteomes" id="UP000287033">
    <property type="component" value="Unassembled WGS sequence"/>
</dbReference>
<dbReference type="InterPro" id="IPR043443">
    <property type="entry name" value="FYB1/2-like"/>
</dbReference>
<keyword evidence="1" id="KW-0597">Phosphoprotein</keyword>
<evidence type="ECO:0000259" key="3">
    <source>
        <dbReference type="Pfam" id="PF14603"/>
    </source>
</evidence>